<evidence type="ECO:0000313" key="6">
    <source>
        <dbReference type="Proteomes" id="UP001172082"/>
    </source>
</evidence>
<comment type="cofactor">
    <cofactor evidence="4">
        <name>Mg(2+)</name>
        <dbReference type="ChEBI" id="CHEBI:18420"/>
    </cofactor>
</comment>
<dbReference type="InterPro" id="IPR037171">
    <property type="entry name" value="NagB/RpiA_transferase-like"/>
</dbReference>
<dbReference type="InterPro" id="IPR024185">
    <property type="entry name" value="FTHF_cligase-like_sf"/>
</dbReference>
<evidence type="ECO:0000256" key="1">
    <source>
        <dbReference type="ARBA" id="ARBA00010638"/>
    </source>
</evidence>
<sequence length="188" mass="22312">MRKADLRKHFQQKRTELSQEDYQRINKAIMLLFFQSIDIERFNHVHIFLPMKQRKEVDTWLIINELRQRNHQVILPKCDFGKTTLINYYYDRDTKLATNSWGVEEPTGGNMASEEEIDLVIVPLLAFDFRGYRVGYGKGFYDRFLTKCRKDTLKIGLSMFDPIPQISDVNEFDIRLDICITPNKIHAF</sequence>
<keyword evidence="4" id="KW-0479">Metal-binding</keyword>
<dbReference type="InterPro" id="IPR002698">
    <property type="entry name" value="FTHF_cligase"/>
</dbReference>
<keyword evidence="5" id="KW-0436">Ligase</keyword>
<keyword evidence="3 4" id="KW-0067">ATP-binding</keyword>
<comment type="similarity">
    <text evidence="1 4">Belongs to the 5-formyltetrahydrofolate cyclo-ligase family.</text>
</comment>
<gene>
    <name evidence="5" type="ORF">QQ008_04490</name>
</gene>
<dbReference type="NCBIfam" id="TIGR02727">
    <property type="entry name" value="MTHFS_bact"/>
    <property type="match status" value="1"/>
</dbReference>
<comment type="caution">
    <text evidence="5">The sequence shown here is derived from an EMBL/GenBank/DDBJ whole genome shotgun (WGS) entry which is preliminary data.</text>
</comment>
<evidence type="ECO:0000256" key="2">
    <source>
        <dbReference type="ARBA" id="ARBA00022741"/>
    </source>
</evidence>
<dbReference type="PIRSF" id="PIRSF006806">
    <property type="entry name" value="FTHF_cligase"/>
    <property type="match status" value="1"/>
</dbReference>
<protein>
    <recommendedName>
        <fullName evidence="4">5-formyltetrahydrofolate cyclo-ligase</fullName>
        <ecNumber evidence="4">6.3.3.2</ecNumber>
    </recommendedName>
</protein>
<dbReference type="PANTHER" id="PTHR23407:SF1">
    <property type="entry name" value="5-FORMYLTETRAHYDROFOLATE CYCLO-LIGASE"/>
    <property type="match status" value="1"/>
</dbReference>
<dbReference type="PANTHER" id="PTHR23407">
    <property type="entry name" value="ATPASE INHIBITOR/5-FORMYLTETRAHYDROFOLATE CYCLO-LIGASE"/>
    <property type="match status" value="1"/>
</dbReference>
<comment type="catalytic activity">
    <reaction evidence="4">
        <text>(6S)-5-formyl-5,6,7,8-tetrahydrofolate + ATP = (6R)-5,10-methenyltetrahydrofolate + ADP + phosphate</text>
        <dbReference type="Rhea" id="RHEA:10488"/>
        <dbReference type="ChEBI" id="CHEBI:30616"/>
        <dbReference type="ChEBI" id="CHEBI:43474"/>
        <dbReference type="ChEBI" id="CHEBI:57455"/>
        <dbReference type="ChEBI" id="CHEBI:57457"/>
        <dbReference type="ChEBI" id="CHEBI:456216"/>
        <dbReference type="EC" id="6.3.3.2"/>
    </reaction>
</comment>
<dbReference type="Gene3D" id="3.40.50.10420">
    <property type="entry name" value="NagB/RpiA/CoA transferase-like"/>
    <property type="match status" value="1"/>
</dbReference>
<keyword evidence="6" id="KW-1185">Reference proteome</keyword>
<dbReference type="SUPFAM" id="SSF100950">
    <property type="entry name" value="NagB/RpiA/CoA transferase-like"/>
    <property type="match status" value="1"/>
</dbReference>
<dbReference type="Proteomes" id="UP001172082">
    <property type="component" value="Unassembled WGS sequence"/>
</dbReference>
<dbReference type="EMBL" id="JAUJEA010000001">
    <property type="protein sequence ID" value="MDN5200601.1"/>
    <property type="molecule type" value="Genomic_DNA"/>
</dbReference>
<keyword evidence="2 4" id="KW-0547">Nucleotide-binding</keyword>
<organism evidence="5 6">
    <name type="scientific">Splendidivirga corallicola</name>
    <dbReference type="NCBI Taxonomy" id="3051826"/>
    <lineage>
        <taxon>Bacteria</taxon>
        <taxon>Pseudomonadati</taxon>
        <taxon>Bacteroidota</taxon>
        <taxon>Cytophagia</taxon>
        <taxon>Cytophagales</taxon>
        <taxon>Splendidivirgaceae</taxon>
        <taxon>Splendidivirga</taxon>
    </lineage>
</organism>
<evidence type="ECO:0000256" key="4">
    <source>
        <dbReference type="RuleBase" id="RU361279"/>
    </source>
</evidence>
<dbReference type="GO" id="GO:0030272">
    <property type="term" value="F:5-formyltetrahydrofolate cyclo-ligase activity"/>
    <property type="evidence" value="ECO:0007669"/>
    <property type="project" value="UniProtKB-EC"/>
</dbReference>
<accession>A0ABT8KIQ4</accession>
<dbReference type="RefSeq" id="WP_346750623.1">
    <property type="nucleotide sequence ID" value="NZ_JAUJEA010000001.1"/>
</dbReference>
<name>A0ABT8KIQ4_9BACT</name>
<proteinExistence type="inferred from homology"/>
<dbReference type="Pfam" id="PF01812">
    <property type="entry name" value="5-FTHF_cyc-lig"/>
    <property type="match status" value="1"/>
</dbReference>
<evidence type="ECO:0000313" key="5">
    <source>
        <dbReference type="EMBL" id="MDN5200601.1"/>
    </source>
</evidence>
<reference evidence="5" key="1">
    <citation type="submission" date="2023-06" db="EMBL/GenBank/DDBJ databases">
        <title>Genomic of Parafulvivirga corallium.</title>
        <authorList>
            <person name="Wang G."/>
        </authorList>
    </citation>
    <scope>NUCLEOTIDE SEQUENCE</scope>
    <source>
        <strain evidence="5">BMA10</strain>
    </source>
</reference>
<evidence type="ECO:0000256" key="3">
    <source>
        <dbReference type="ARBA" id="ARBA00022840"/>
    </source>
</evidence>
<dbReference type="EC" id="6.3.3.2" evidence="4"/>
<keyword evidence="4" id="KW-0460">Magnesium</keyword>